<dbReference type="Pfam" id="PF07494">
    <property type="entry name" value="Reg_prop"/>
    <property type="match status" value="9"/>
</dbReference>
<keyword evidence="1" id="KW-0597">Phosphoprotein</keyword>
<dbReference type="Pfam" id="PF07495">
    <property type="entry name" value="Y_Y_Y"/>
    <property type="match status" value="1"/>
</dbReference>
<dbReference type="InterPro" id="IPR013783">
    <property type="entry name" value="Ig-like_fold"/>
</dbReference>
<comment type="caution">
    <text evidence="5">The sequence shown here is derived from an EMBL/GenBank/DDBJ whole genome shotgun (WGS) entry which is preliminary data.</text>
</comment>
<dbReference type="Proteomes" id="UP001300692">
    <property type="component" value="Unassembled WGS sequence"/>
</dbReference>
<evidence type="ECO:0000313" key="6">
    <source>
        <dbReference type="Proteomes" id="UP001300692"/>
    </source>
</evidence>
<keyword evidence="3" id="KW-0472">Membrane</keyword>
<dbReference type="InterPro" id="IPR011110">
    <property type="entry name" value="Reg_prop"/>
</dbReference>
<feature type="transmembrane region" description="Helical" evidence="3">
    <location>
        <begin position="812"/>
        <end position="834"/>
    </location>
</feature>
<keyword evidence="3" id="KW-0812">Transmembrane</keyword>
<reference evidence="5 6" key="1">
    <citation type="submission" date="2022-10" db="EMBL/GenBank/DDBJ databases">
        <title>Comparative genomics and taxonomic characterization of three novel marine species of genus Reichenbachiella exhibiting antioxidant and polysaccharide degradation activities.</title>
        <authorList>
            <person name="Muhammad N."/>
            <person name="Lee Y.-J."/>
            <person name="Ko J."/>
            <person name="Kim S.-G."/>
        </authorList>
    </citation>
    <scope>NUCLEOTIDE SEQUENCE [LARGE SCALE GENOMIC DNA]</scope>
    <source>
        <strain evidence="5 6">ABR2-5</strain>
    </source>
</reference>
<evidence type="ECO:0000256" key="2">
    <source>
        <dbReference type="SAM" id="Coils"/>
    </source>
</evidence>
<proteinExistence type="predicted"/>
<feature type="coiled-coil region" evidence="2">
    <location>
        <begin position="849"/>
        <end position="904"/>
    </location>
</feature>
<feature type="domain" description="Two component regulator three Y" evidence="4">
    <location>
        <begin position="745"/>
        <end position="809"/>
    </location>
</feature>
<organism evidence="5 6">
    <name type="scientific">Reichenbachiella ulvae</name>
    <dbReference type="NCBI Taxonomy" id="2980104"/>
    <lineage>
        <taxon>Bacteria</taxon>
        <taxon>Pseudomonadati</taxon>
        <taxon>Bacteroidota</taxon>
        <taxon>Cytophagia</taxon>
        <taxon>Cytophagales</taxon>
        <taxon>Reichenbachiellaceae</taxon>
        <taxon>Reichenbachiella</taxon>
    </lineage>
</organism>
<accession>A0ABT3CNQ5</accession>
<protein>
    <recommendedName>
        <fullName evidence="4">Two component regulator three Y domain-containing protein</fullName>
    </recommendedName>
</protein>
<dbReference type="InterPro" id="IPR015943">
    <property type="entry name" value="WD40/YVTN_repeat-like_dom_sf"/>
</dbReference>
<dbReference type="SUPFAM" id="SSF63829">
    <property type="entry name" value="Calcium-dependent phosphotriesterase"/>
    <property type="match status" value="3"/>
</dbReference>
<gene>
    <name evidence="5" type="ORF">N7U62_01765</name>
</gene>
<name>A0ABT3CNQ5_9BACT</name>
<evidence type="ECO:0000259" key="4">
    <source>
        <dbReference type="Pfam" id="PF07495"/>
    </source>
</evidence>
<dbReference type="EMBL" id="JAOYOD010000001">
    <property type="protein sequence ID" value="MCV9385368.1"/>
    <property type="molecule type" value="Genomic_DNA"/>
</dbReference>
<dbReference type="PANTHER" id="PTHR43547:SF2">
    <property type="entry name" value="HYBRID SIGNAL TRANSDUCTION HISTIDINE KINASE C"/>
    <property type="match status" value="1"/>
</dbReference>
<dbReference type="Gene3D" id="2.130.10.10">
    <property type="entry name" value="YVTN repeat-like/Quinoprotein amine dehydrogenase"/>
    <property type="match status" value="2"/>
</dbReference>
<dbReference type="PANTHER" id="PTHR43547">
    <property type="entry name" value="TWO-COMPONENT HISTIDINE KINASE"/>
    <property type="match status" value="1"/>
</dbReference>
<keyword evidence="6" id="KW-1185">Reference proteome</keyword>
<evidence type="ECO:0000313" key="5">
    <source>
        <dbReference type="EMBL" id="MCV9385368.1"/>
    </source>
</evidence>
<dbReference type="Gene3D" id="2.60.40.10">
    <property type="entry name" value="Immunoglobulins"/>
    <property type="match status" value="1"/>
</dbReference>
<evidence type="ECO:0000256" key="1">
    <source>
        <dbReference type="ARBA" id="ARBA00022553"/>
    </source>
</evidence>
<sequence length="980" mass="112192">MRQTLLRRPIALCVFTLYLLLRSWPTYANKPDLKFQAIKEGLVNLQVSSIIQDQLGFIWIGTIGGLQKYDGVNFVNYPHSSDINSPNSNHIRSLYEDSHGRIWVGTTEGICRFDRSKDHFIRYEQIDPNSKTNSSPLKWVRAIKEDFSGKLWIASEDFGVLSLNETTGLFEPYPVGNQENQLNSHRVSDIVFDDAGNLWVGTFDKGLNVILTSGKVLKMSDLGMIKGSNRWAVVWTLEKDYDGKIWIGTKGNGLFLAEITDEQTLSTQQYLHDANDPNSLGNNEIFDIFLDSKKRLWVGNENGGLHIFNRKEGNFYYYTNDPRQANSLSHNSIWCINEDRQERIWIGTALQGINYYDKYHAKFAHYFNRPGDYNSLSSNIARSFSEDDSGNIWIATDGGGLNYFNRSEQSFKSYTHSRDPNSPSSDAMLSLCENEAGQLMIGTWGGGICVLKDRDKMIFEPLHLENYPDSLSSNHFCLIKDHEGNIWTANYGVGLSKYNVKDKSFKTYFIKDQDNGSPAVLIISVFEDSDNNIWLGTDSFGLIKFIRQEGDEGYFVQYKAQENDSSALPNNNVNQVIEDRNGNLWIATDGGLVKRNKTKDTFTTYTTRDGLGSNVIASIVEDHNGHLWLGTADGLTRFDPISLETATFNVNDGLQGKKFIRFSAKKLSTGELIFGGMNGFNIFHPDSIFYNPHIPPVYLTDFKIFNKKVEIDSENSPLKEHISVTNHLSLDYNQNVFSFEYTSLNYTRSDQNQFAFKLEGLEEDWNYVGTQKNAAYSNLAPGEYVFRVKSANNDGIWNEEGVKLHITVLPPWWLTWWAYTLAVIFTILIVYFIVKYRTSYLQAQRTYLKEKVKQGTEELEIKNKQISRQAQKLLTFNEALKDLNQELKDVNEHLEETVQKRTNELILKNKKLAEYAFINAHNLRVPVANIKGIIQLFEKDRTKEETHELLLLIQNQSNDLDAILMDINHKLEKDEMLMSR</sequence>
<keyword evidence="2" id="KW-0175">Coiled coil</keyword>
<keyword evidence="3" id="KW-1133">Transmembrane helix</keyword>
<dbReference type="InterPro" id="IPR011123">
    <property type="entry name" value="Y_Y_Y"/>
</dbReference>
<evidence type="ECO:0000256" key="3">
    <source>
        <dbReference type="SAM" id="Phobius"/>
    </source>
</evidence>
<dbReference type="RefSeq" id="WP_264136159.1">
    <property type="nucleotide sequence ID" value="NZ_JAOYOD010000001.1"/>
</dbReference>